<dbReference type="AlphaFoldDB" id="A0A7T0C3S6"/>
<evidence type="ECO:0000256" key="1">
    <source>
        <dbReference type="ARBA" id="ARBA00022801"/>
    </source>
</evidence>
<dbReference type="Proteomes" id="UP000594464">
    <property type="component" value="Chromosome"/>
</dbReference>
<name>A0A7T0C3S6_9BACT</name>
<dbReference type="SUPFAM" id="SSF55811">
    <property type="entry name" value="Nudix"/>
    <property type="match status" value="1"/>
</dbReference>
<dbReference type="PANTHER" id="PTHR10885">
    <property type="entry name" value="ISOPENTENYL-DIPHOSPHATE DELTA-ISOMERASE"/>
    <property type="match status" value="1"/>
</dbReference>
<dbReference type="Gene3D" id="3.90.79.10">
    <property type="entry name" value="Nucleoside Triphosphate Pyrophosphohydrolase"/>
    <property type="match status" value="1"/>
</dbReference>
<evidence type="ECO:0000313" key="4">
    <source>
        <dbReference type="Proteomes" id="UP000594464"/>
    </source>
</evidence>
<dbReference type="EMBL" id="CP048620">
    <property type="protein sequence ID" value="QPJ65948.1"/>
    <property type="molecule type" value="Genomic_DNA"/>
</dbReference>
<dbReference type="InterPro" id="IPR020084">
    <property type="entry name" value="NUDIX_hydrolase_CS"/>
</dbReference>
<keyword evidence="1" id="KW-0378">Hydrolase</keyword>
<feature type="domain" description="Nudix hydrolase" evidence="2">
    <location>
        <begin position="31"/>
        <end position="158"/>
    </location>
</feature>
<dbReference type="KEGG" id="nva:G3M78_11310"/>
<dbReference type="InterPro" id="IPR000086">
    <property type="entry name" value="NUDIX_hydrolase_dom"/>
</dbReference>
<dbReference type="CDD" id="cd04692">
    <property type="entry name" value="NUDIX_Hydrolase"/>
    <property type="match status" value="1"/>
</dbReference>
<organism evidence="3 4">
    <name type="scientific">Candidatus Nitrohelix vancouverensis</name>
    <dbReference type="NCBI Taxonomy" id="2705534"/>
    <lineage>
        <taxon>Bacteria</taxon>
        <taxon>Pseudomonadati</taxon>
        <taxon>Nitrospinota/Tectimicrobiota group</taxon>
        <taxon>Nitrospinota</taxon>
        <taxon>Nitrospinia</taxon>
        <taxon>Nitrospinales</taxon>
        <taxon>Nitrospinaceae</taxon>
        <taxon>Candidatus Nitrohelix</taxon>
    </lineage>
</organism>
<dbReference type="InterPro" id="IPR015797">
    <property type="entry name" value="NUDIX_hydrolase-like_dom_sf"/>
</dbReference>
<gene>
    <name evidence="3" type="ORF">G3M78_11310</name>
</gene>
<dbReference type="Pfam" id="PF00293">
    <property type="entry name" value="NUDIX"/>
    <property type="match status" value="1"/>
</dbReference>
<evidence type="ECO:0000313" key="3">
    <source>
        <dbReference type="EMBL" id="QPJ65948.1"/>
    </source>
</evidence>
<dbReference type="PANTHER" id="PTHR10885:SF0">
    <property type="entry name" value="ISOPENTENYL-DIPHOSPHATE DELTA-ISOMERASE"/>
    <property type="match status" value="1"/>
</dbReference>
<proteinExistence type="predicted"/>
<sequence length="168" mass="19199">MDNGDEMFDVVDAQDHIIGQATRREVHQKGWMHRSVHIFVLNPAGDLFLQKRAESKDENPGLWDSSTSGHVDAGEDYDTAAHRELQEELGIKSDLKIAFSLSACPQTFNEHVRVYSCHTDQTIIINRDEISEGRFWTFEEIEIALQSPSNQFTSSFVLIWNRFQANTS</sequence>
<dbReference type="PROSITE" id="PS00893">
    <property type="entry name" value="NUDIX_BOX"/>
    <property type="match status" value="1"/>
</dbReference>
<dbReference type="PROSITE" id="PS51462">
    <property type="entry name" value="NUDIX"/>
    <property type="match status" value="1"/>
</dbReference>
<protein>
    <submittedName>
        <fullName evidence="3">NUDIX domain-containing protein</fullName>
    </submittedName>
</protein>
<dbReference type="GO" id="GO:0016787">
    <property type="term" value="F:hydrolase activity"/>
    <property type="evidence" value="ECO:0007669"/>
    <property type="project" value="UniProtKB-KW"/>
</dbReference>
<reference evidence="4" key="1">
    <citation type="submission" date="2020-02" db="EMBL/GenBank/DDBJ databases">
        <title>Genomic and physiological characterization of two novel Nitrospinaceae genera.</title>
        <authorList>
            <person name="Mueller A.J."/>
            <person name="Jung M.-Y."/>
            <person name="Strachan C.R."/>
            <person name="Herbold C.W."/>
            <person name="Kirkegaard R.H."/>
            <person name="Daims H."/>
        </authorList>
    </citation>
    <scope>NUCLEOTIDE SEQUENCE [LARGE SCALE GENOMIC DNA]</scope>
</reference>
<accession>A0A7T0C3S6</accession>
<evidence type="ECO:0000259" key="2">
    <source>
        <dbReference type="PROSITE" id="PS51462"/>
    </source>
</evidence>